<feature type="region of interest" description="Disordered" evidence="10">
    <location>
        <begin position="76"/>
        <end position="102"/>
    </location>
</feature>
<protein>
    <submittedName>
        <fullName evidence="11">Coiled-coil domain-containing protein 69</fullName>
    </submittedName>
</protein>
<evidence type="ECO:0000256" key="5">
    <source>
        <dbReference type="ARBA" id="ARBA00023054"/>
    </source>
</evidence>
<keyword evidence="5 9" id="KW-0175">Coiled coil</keyword>
<comment type="subcellular location">
    <subcellularLocation>
        <location evidence="1">Cytoplasm</location>
        <location evidence="1">Cytoskeleton</location>
        <location evidence="1">Spindle</location>
    </subcellularLocation>
    <subcellularLocation>
        <location evidence="2">Midbody</location>
    </subcellularLocation>
</comment>
<evidence type="ECO:0000256" key="4">
    <source>
        <dbReference type="ARBA" id="ARBA00022707"/>
    </source>
</evidence>
<keyword evidence="6" id="KW-0206">Cytoskeleton</keyword>
<proteinExistence type="inferred from homology"/>
<dbReference type="EMBL" id="JAATJU010025669">
    <property type="protein sequence ID" value="KAH0502962.1"/>
    <property type="molecule type" value="Genomic_DNA"/>
</dbReference>
<evidence type="ECO:0000313" key="11">
    <source>
        <dbReference type="EMBL" id="KAH0502962.1"/>
    </source>
</evidence>
<dbReference type="GO" id="GO:0008017">
    <property type="term" value="F:microtubule binding"/>
    <property type="evidence" value="ECO:0007669"/>
    <property type="project" value="TreeGrafter"/>
</dbReference>
<keyword evidence="7" id="KW-0449">Lipoprotein</keyword>
<dbReference type="PANTHER" id="PTHR24200">
    <property type="entry name" value="TOUCAN, ISOFORM A"/>
    <property type="match status" value="1"/>
</dbReference>
<sequence>MLASSQETIQAQMNKVEGSILSQLYKNHIQDYGSPGPFWEQELESLHHVIEMKNERIHELEKQLLLLEMLAVPERSTSGPGEGVAKWPLLQQTEEPLNRLSP</sequence>
<dbReference type="Proteomes" id="UP000710432">
    <property type="component" value="Unassembled WGS sequence"/>
</dbReference>
<comment type="caution">
    <text evidence="11">The sequence shown here is derived from an EMBL/GenBank/DDBJ whole genome shotgun (WGS) entry which is preliminary data.</text>
</comment>
<keyword evidence="3" id="KW-0963">Cytoplasm</keyword>
<dbReference type="PANTHER" id="PTHR24200:SF6">
    <property type="entry name" value="COILED-COIL DOMAIN-CONTAINING PROTEIN 69"/>
    <property type="match status" value="1"/>
</dbReference>
<organism evidence="11 12">
    <name type="scientific">Microtus ochrogaster</name>
    <name type="common">Prairie vole</name>
    <dbReference type="NCBI Taxonomy" id="79684"/>
    <lineage>
        <taxon>Eukaryota</taxon>
        <taxon>Metazoa</taxon>
        <taxon>Chordata</taxon>
        <taxon>Craniata</taxon>
        <taxon>Vertebrata</taxon>
        <taxon>Euteleostomi</taxon>
        <taxon>Mammalia</taxon>
        <taxon>Eutheria</taxon>
        <taxon>Euarchontoglires</taxon>
        <taxon>Glires</taxon>
        <taxon>Rodentia</taxon>
        <taxon>Myomorpha</taxon>
        <taxon>Muroidea</taxon>
        <taxon>Cricetidae</taxon>
        <taxon>Arvicolinae</taxon>
        <taxon>Microtus</taxon>
    </lineage>
</organism>
<evidence type="ECO:0000256" key="6">
    <source>
        <dbReference type="ARBA" id="ARBA00023212"/>
    </source>
</evidence>
<reference evidence="11" key="1">
    <citation type="submission" date="2020-03" db="EMBL/GenBank/DDBJ databases">
        <title>Studies in the Genomics of Life Span.</title>
        <authorList>
            <person name="Glass D."/>
        </authorList>
    </citation>
    <scope>NUCLEOTIDE SEQUENCE</scope>
    <source>
        <strain evidence="11">LTLLF</strain>
        <tissue evidence="11">Muscle</tissue>
    </source>
</reference>
<name>A0A8J6G1W9_MICOH</name>
<dbReference type="InterPro" id="IPR051293">
    <property type="entry name" value="MTUS1/CCDC69"/>
</dbReference>
<comment type="similarity">
    <text evidence="8">Belongs to the CCDC69 family.</text>
</comment>
<evidence type="ECO:0000256" key="9">
    <source>
        <dbReference type="SAM" id="Coils"/>
    </source>
</evidence>
<evidence type="ECO:0000256" key="3">
    <source>
        <dbReference type="ARBA" id="ARBA00022490"/>
    </source>
</evidence>
<dbReference type="GO" id="GO:0005634">
    <property type="term" value="C:nucleus"/>
    <property type="evidence" value="ECO:0007669"/>
    <property type="project" value="TreeGrafter"/>
</dbReference>
<evidence type="ECO:0000256" key="1">
    <source>
        <dbReference type="ARBA" id="ARBA00004186"/>
    </source>
</evidence>
<evidence type="ECO:0000256" key="2">
    <source>
        <dbReference type="ARBA" id="ARBA00004214"/>
    </source>
</evidence>
<dbReference type="GO" id="GO:0030496">
    <property type="term" value="C:midbody"/>
    <property type="evidence" value="ECO:0007669"/>
    <property type="project" value="UniProtKB-SubCell"/>
</dbReference>
<dbReference type="AlphaFoldDB" id="A0A8J6G1W9"/>
<keyword evidence="4" id="KW-0519">Myristate</keyword>
<dbReference type="GO" id="GO:0005737">
    <property type="term" value="C:cytoplasm"/>
    <property type="evidence" value="ECO:0007669"/>
    <property type="project" value="TreeGrafter"/>
</dbReference>
<evidence type="ECO:0000256" key="8">
    <source>
        <dbReference type="ARBA" id="ARBA00038407"/>
    </source>
</evidence>
<accession>A0A8J6G1W9</accession>
<feature type="coiled-coil region" evidence="9">
    <location>
        <begin position="43"/>
        <end position="70"/>
    </location>
</feature>
<evidence type="ECO:0000256" key="10">
    <source>
        <dbReference type="SAM" id="MobiDB-lite"/>
    </source>
</evidence>
<evidence type="ECO:0000256" key="7">
    <source>
        <dbReference type="ARBA" id="ARBA00023288"/>
    </source>
</evidence>
<feature type="compositionally biased region" description="Polar residues" evidence="10">
    <location>
        <begin position="90"/>
        <end position="102"/>
    </location>
</feature>
<evidence type="ECO:0000313" key="12">
    <source>
        <dbReference type="Proteomes" id="UP000710432"/>
    </source>
</evidence>
<dbReference type="GO" id="GO:0005819">
    <property type="term" value="C:spindle"/>
    <property type="evidence" value="ECO:0007669"/>
    <property type="project" value="UniProtKB-SubCell"/>
</dbReference>
<gene>
    <name evidence="11" type="ORF">LTLLF_190205</name>
</gene>